<gene>
    <name evidence="4" type="ORF">GCM10007384_21590</name>
</gene>
<dbReference type="SUPFAM" id="SSF56219">
    <property type="entry name" value="DNase I-like"/>
    <property type="match status" value="1"/>
</dbReference>
<evidence type="ECO:0000313" key="4">
    <source>
        <dbReference type="EMBL" id="GGX19915.1"/>
    </source>
</evidence>
<evidence type="ECO:0000256" key="1">
    <source>
        <dbReference type="ARBA" id="ARBA00022729"/>
    </source>
</evidence>
<name>A0A918N4E1_9FLAO</name>
<feature type="compositionally biased region" description="Polar residues" evidence="2">
    <location>
        <begin position="539"/>
        <end position="553"/>
    </location>
</feature>
<proteinExistence type="predicted"/>
<dbReference type="Pfam" id="PF18942">
    <property type="entry name" value="DUF5689"/>
    <property type="match status" value="1"/>
</dbReference>
<keyword evidence="5" id="KW-1185">Reference proteome</keyword>
<dbReference type="PANTHER" id="PTHR37397">
    <property type="entry name" value="SI:CH211-183D21.1"/>
    <property type="match status" value="1"/>
</dbReference>
<dbReference type="PROSITE" id="PS51841">
    <property type="entry name" value="LTD"/>
    <property type="match status" value="2"/>
</dbReference>
<dbReference type="RefSeq" id="WP_081414658.1">
    <property type="nucleotide sequence ID" value="NZ_BMWS01000013.1"/>
</dbReference>
<dbReference type="Proteomes" id="UP000601108">
    <property type="component" value="Unassembled WGS sequence"/>
</dbReference>
<dbReference type="NCBIfam" id="TIGR04183">
    <property type="entry name" value="Por_Secre_tail"/>
    <property type="match status" value="1"/>
</dbReference>
<dbReference type="Gene3D" id="3.60.10.10">
    <property type="entry name" value="Endonuclease/exonuclease/phosphatase"/>
    <property type="match status" value="1"/>
</dbReference>
<sequence>MKLKLLLIPFIISCFIGVQDGFTQSVFINEIHYDNAGTDVEEAIEIAGVAGTDLTGWSIVLYNGSNNSVYNTISLSGTLTDQQNGFGTKVEMLPANGLQNGSPDGLALVDNNNTVVQFLSYEGVITAADGPANGITSTDIGVSEPNTAPVGSSLQLSGAGTKATDFVWENTTTNTYGAVNTNQTFGTPFITPVINEFVFNHTGSDTDEFVEVLSGANTDLSAYWLLEIEGDSNAAGTIDEVIQLGTTDVNGYFTTAFGNNTFENGTVALLLVKNFTGTLGQDLDTNDDGVLDTTPWEEITDDIGVNDGGASDLNYAMVTLLQSFDGSSFTVGGASRFPNGQDTNATTDWTRNDFDGSGLLSFPTVIAEPGEAINTPNRENVVIEDVNPTAQLVINEIDADTQGADALEFVELYDGGAGNTSLDGYILVFFNGSNNQSYATYDLTGFTTNANGYFVIGNADVANVSITFSGNGLQNGADAVALYKTEAANFPNGTAVTTDNLVDAIVYDTNDSDDIELLALLNTEEPQVNEDEKGDKDVQSLQRFPNGSGGLRNTTTYTQAIPTPGSANTNATQVVTLIINEIDADTQGADTLEFVELYDGGAGNTPLDGYVLVNYNGNNDTNYNAIDLDGFSTNAEGYFVIGNADVTNVGLVVPGNTFQNGADAVALYFGDATNFPNGSAVTTDNLIDAVVYDTDDVDDAELLVLLNADQPQINENVNGKKDSESLQRVPNGQGGVRNTTTYIAKTPTPGVSNEGIIVNPGEQISIAEARAVAEGTTVIIAGVLTVTDSFKGPAFVQDATGGIAVFDDLVQADASLKVGDSVTITGTRAVFNDQIQISSVTKVVNHGLPQNPITPVEITLAELGQHPGELVRVLNTTFPNPGDILFGNSNFTLTDTSGNGELRVDNDVASIVGKAQPVTCPEITGVIGRFREFFQLLPRQSSDIPCAVEFIPPGDTVGFPKEDTFDVVAWNIEWFGDESNSPVGQNPLSDAIQRDSTATVLKRLNADVYAVEEIADDALFAELVNLLPGYDFILSDAVSYPGSGGVSQKVGFIYNTETVSVVNTRAMFTSIHPIYNGGDASALVDYPSDPSRFYASGRLPFLMTADITIKGVTERIDLVALHARANSSADPQNRYDMRKYDVEVLKDSLDVHFANNKLILLGDYNDDVDKTVADIPSTISSFQKYIDDAANYTIVSSALSEAGLRSYVFRENMIDHIAVTNELKDAYIDKSVTVHYEVYDNDYAFTTSDHLPVSARFLLTPEYVDNECAGGSVVAFEQGKRRDGRKVSWFRSKPERALGQPRERGYFNFVSLGFGGSITIELNNEIFDNADTNEFAVFESTGFFDNIPCNYYPESAEVFASQDGVSFVSLGTTCQDGEFDLAAGNLRSAKYIKVVDTSDKNVFPWFADGYDLDAIVCLENGERIATKNKLAYSKNPTALESELLTEEFGLEEVQVSVTPNPVKDQLSLEFNSFANASNVNVVITDVTGKTVYTQTIRLKVGQSKLSVDMHRYPKGFYVVRALDTTGKLNVTQKVMKK</sequence>
<feature type="region of interest" description="Disordered" evidence="2">
    <location>
        <begin position="526"/>
        <end position="553"/>
    </location>
</feature>
<dbReference type="PANTHER" id="PTHR37397:SF1">
    <property type="entry name" value="LTD DOMAIN-CONTAINING PROTEIN"/>
    <property type="match status" value="1"/>
</dbReference>
<comment type="caution">
    <text evidence="4">The sequence shown here is derived from an EMBL/GenBank/DDBJ whole genome shotgun (WGS) entry which is preliminary data.</text>
</comment>
<organism evidence="4 5">
    <name type="scientific">Aquimarina muelleri</name>
    <dbReference type="NCBI Taxonomy" id="279356"/>
    <lineage>
        <taxon>Bacteria</taxon>
        <taxon>Pseudomonadati</taxon>
        <taxon>Bacteroidota</taxon>
        <taxon>Flavobacteriia</taxon>
        <taxon>Flavobacteriales</taxon>
        <taxon>Flavobacteriaceae</taxon>
        <taxon>Aquimarina</taxon>
    </lineage>
</organism>
<dbReference type="InterPro" id="IPR043744">
    <property type="entry name" value="DUF5689"/>
</dbReference>
<feature type="domain" description="LTD" evidence="3">
    <location>
        <begin position="387"/>
        <end position="511"/>
    </location>
</feature>
<dbReference type="InterPro" id="IPR005135">
    <property type="entry name" value="Endo/exonuclease/phosphatase"/>
</dbReference>
<dbReference type="InterPro" id="IPR001322">
    <property type="entry name" value="Lamin_tail_dom"/>
</dbReference>
<feature type="domain" description="LTD" evidence="3">
    <location>
        <begin position="563"/>
        <end position="694"/>
    </location>
</feature>
<keyword evidence="1" id="KW-0732">Signal</keyword>
<dbReference type="Pfam" id="PF18962">
    <property type="entry name" value="Por_Secre_tail"/>
    <property type="match status" value="1"/>
</dbReference>
<dbReference type="Pfam" id="PF00932">
    <property type="entry name" value="LTD"/>
    <property type="match status" value="1"/>
</dbReference>
<evidence type="ECO:0000256" key="2">
    <source>
        <dbReference type="SAM" id="MobiDB-lite"/>
    </source>
</evidence>
<protein>
    <recommendedName>
        <fullName evidence="3">LTD domain-containing protein</fullName>
    </recommendedName>
</protein>
<dbReference type="GO" id="GO:0003824">
    <property type="term" value="F:catalytic activity"/>
    <property type="evidence" value="ECO:0007669"/>
    <property type="project" value="InterPro"/>
</dbReference>
<evidence type="ECO:0000259" key="3">
    <source>
        <dbReference type="PROSITE" id="PS51841"/>
    </source>
</evidence>
<dbReference type="Pfam" id="PF03372">
    <property type="entry name" value="Exo_endo_phos"/>
    <property type="match status" value="1"/>
</dbReference>
<accession>A0A918N4E1</accession>
<dbReference type="InterPro" id="IPR036691">
    <property type="entry name" value="Endo/exonu/phosph_ase_sf"/>
</dbReference>
<dbReference type="EMBL" id="BMWS01000013">
    <property type="protein sequence ID" value="GGX19915.1"/>
    <property type="molecule type" value="Genomic_DNA"/>
</dbReference>
<evidence type="ECO:0000313" key="5">
    <source>
        <dbReference type="Proteomes" id="UP000601108"/>
    </source>
</evidence>
<dbReference type="InterPro" id="IPR026444">
    <property type="entry name" value="Secre_tail"/>
</dbReference>
<reference evidence="4 5" key="1">
    <citation type="journal article" date="2014" name="Int. J. Syst. Evol. Microbiol.">
        <title>Complete genome sequence of Corynebacterium casei LMG S-19264T (=DSM 44701T), isolated from a smear-ripened cheese.</title>
        <authorList>
            <consortium name="US DOE Joint Genome Institute (JGI-PGF)"/>
            <person name="Walter F."/>
            <person name="Albersmeier A."/>
            <person name="Kalinowski J."/>
            <person name="Ruckert C."/>
        </authorList>
    </citation>
    <scope>NUCLEOTIDE SEQUENCE [LARGE SCALE GENOMIC DNA]</scope>
    <source>
        <strain evidence="4 5">KCTC 12285</strain>
    </source>
</reference>